<keyword evidence="2" id="KW-1185">Reference proteome</keyword>
<feature type="non-terminal residue" evidence="1">
    <location>
        <position position="84"/>
    </location>
</feature>
<name>A0AAE0W695_9BIVA</name>
<evidence type="ECO:0000313" key="1">
    <source>
        <dbReference type="EMBL" id="KAK3601967.1"/>
    </source>
</evidence>
<dbReference type="Proteomes" id="UP001195483">
    <property type="component" value="Unassembled WGS sequence"/>
</dbReference>
<dbReference type="AlphaFoldDB" id="A0AAE0W695"/>
<evidence type="ECO:0000313" key="2">
    <source>
        <dbReference type="Proteomes" id="UP001195483"/>
    </source>
</evidence>
<feature type="non-terminal residue" evidence="1">
    <location>
        <position position="1"/>
    </location>
</feature>
<reference evidence="1" key="2">
    <citation type="journal article" date="2021" name="Genome Biol. Evol.">
        <title>Developing a high-quality reference genome for a parasitic bivalve with doubly uniparental inheritance (Bivalvia: Unionida).</title>
        <authorList>
            <person name="Smith C.H."/>
        </authorList>
    </citation>
    <scope>NUCLEOTIDE SEQUENCE</scope>
    <source>
        <strain evidence="1">CHS0354</strain>
        <tissue evidence="1">Mantle</tissue>
    </source>
</reference>
<dbReference type="EMBL" id="JAEAOA010000867">
    <property type="protein sequence ID" value="KAK3601967.1"/>
    <property type="molecule type" value="Genomic_DNA"/>
</dbReference>
<sequence>HSRKPSSINLFGHPEYEATSSTLKRLLHHGYKDLRAFHKNVQKLVEKCGNTRKLLDEKHRLYKAHQNDLKSSLKKDAETTKTIR</sequence>
<proteinExistence type="predicted"/>
<gene>
    <name evidence="1" type="ORF">CHS0354_014076</name>
</gene>
<accession>A0AAE0W695</accession>
<reference evidence="1" key="1">
    <citation type="journal article" date="2021" name="Genome Biol. Evol.">
        <title>A High-Quality Reference Genome for a Parasitic Bivalve with Doubly Uniparental Inheritance (Bivalvia: Unionida).</title>
        <authorList>
            <person name="Smith C.H."/>
        </authorList>
    </citation>
    <scope>NUCLEOTIDE SEQUENCE</scope>
    <source>
        <strain evidence="1">CHS0354</strain>
    </source>
</reference>
<organism evidence="1 2">
    <name type="scientific">Potamilus streckersoni</name>
    <dbReference type="NCBI Taxonomy" id="2493646"/>
    <lineage>
        <taxon>Eukaryota</taxon>
        <taxon>Metazoa</taxon>
        <taxon>Spiralia</taxon>
        <taxon>Lophotrochozoa</taxon>
        <taxon>Mollusca</taxon>
        <taxon>Bivalvia</taxon>
        <taxon>Autobranchia</taxon>
        <taxon>Heteroconchia</taxon>
        <taxon>Palaeoheterodonta</taxon>
        <taxon>Unionida</taxon>
        <taxon>Unionoidea</taxon>
        <taxon>Unionidae</taxon>
        <taxon>Ambleminae</taxon>
        <taxon>Lampsilini</taxon>
        <taxon>Potamilus</taxon>
    </lineage>
</organism>
<protein>
    <submittedName>
        <fullName evidence="1">Uncharacterized protein</fullName>
    </submittedName>
</protein>
<comment type="caution">
    <text evidence="1">The sequence shown here is derived from an EMBL/GenBank/DDBJ whole genome shotgun (WGS) entry which is preliminary data.</text>
</comment>
<reference evidence="1" key="3">
    <citation type="submission" date="2023-05" db="EMBL/GenBank/DDBJ databases">
        <authorList>
            <person name="Smith C.H."/>
        </authorList>
    </citation>
    <scope>NUCLEOTIDE SEQUENCE</scope>
    <source>
        <strain evidence="1">CHS0354</strain>
        <tissue evidence="1">Mantle</tissue>
    </source>
</reference>